<dbReference type="AlphaFoldDB" id="A0A4R3TDP8"/>
<organism evidence="1 2">
    <name type="scientific">Longicatena caecimuris</name>
    <dbReference type="NCBI Taxonomy" id="1796635"/>
    <lineage>
        <taxon>Bacteria</taxon>
        <taxon>Bacillati</taxon>
        <taxon>Bacillota</taxon>
        <taxon>Erysipelotrichia</taxon>
        <taxon>Erysipelotrichales</taxon>
        <taxon>Erysipelotrichaceae</taxon>
        <taxon>Longicatena</taxon>
    </lineage>
</organism>
<evidence type="ECO:0000313" key="2">
    <source>
        <dbReference type="Proteomes" id="UP000295773"/>
    </source>
</evidence>
<evidence type="ECO:0000313" key="1">
    <source>
        <dbReference type="EMBL" id="TCU59972.1"/>
    </source>
</evidence>
<dbReference type="RefSeq" id="WP_132224647.1">
    <property type="nucleotide sequence ID" value="NZ_JANKBG010000009.1"/>
</dbReference>
<protein>
    <submittedName>
        <fullName evidence="1">Uncharacterized protein</fullName>
    </submittedName>
</protein>
<dbReference type="Proteomes" id="UP000295773">
    <property type="component" value="Unassembled WGS sequence"/>
</dbReference>
<accession>A0A4R3TDP8</accession>
<dbReference type="EMBL" id="SMBP01000009">
    <property type="protein sequence ID" value="TCU59972.1"/>
    <property type="molecule type" value="Genomic_DNA"/>
</dbReference>
<reference evidence="1 2" key="1">
    <citation type="submission" date="2019-03" db="EMBL/GenBank/DDBJ databases">
        <title>Genomic Encyclopedia of Type Strains, Phase IV (KMG-IV): sequencing the most valuable type-strain genomes for metagenomic binning, comparative biology and taxonomic classification.</title>
        <authorList>
            <person name="Goeker M."/>
        </authorList>
    </citation>
    <scope>NUCLEOTIDE SEQUENCE [LARGE SCALE GENOMIC DNA]</scope>
    <source>
        <strain evidence="1 2">DSM 29481</strain>
    </source>
</reference>
<keyword evidence="2" id="KW-1185">Reference proteome</keyword>
<gene>
    <name evidence="1" type="ORF">EDD61_1099</name>
</gene>
<sequence>MRQKYRNDINIEREMILHKIYLTKTDVRNFMHWGNKKANSLFEACRQKCIDEGKTNLEGKIYYKHLLQLTGINESDITRMANQERKIKDTPSSGKQVSV</sequence>
<name>A0A4R3TDP8_9FIRM</name>
<proteinExistence type="predicted"/>
<comment type="caution">
    <text evidence="1">The sequence shown here is derived from an EMBL/GenBank/DDBJ whole genome shotgun (WGS) entry which is preliminary data.</text>
</comment>